<evidence type="ECO:0000313" key="1">
    <source>
        <dbReference type="EMBL" id="WAJ29882.1"/>
    </source>
</evidence>
<evidence type="ECO:0000313" key="2">
    <source>
        <dbReference type="Proteomes" id="UP001163223"/>
    </source>
</evidence>
<proteinExistence type="predicted"/>
<sequence length="94" mass="10448">MPIPLAAGLSYLPHTNRELGLMLAGRKPLTVFSDGVVCFPDVVLRDLRRFEPHVAQGRIVRSDHVSEPNWMNDHHLARVAELEARAVTAAKPTD</sequence>
<dbReference type="Proteomes" id="UP001163223">
    <property type="component" value="Chromosome"/>
</dbReference>
<organism evidence="1 2">
    <name type="scientific">Antarcticirhabdus aurantiaca</name>
    <dbReference type="NCBI Taxonomy" id="2606717"/>
    <lineage>
        <taxon>Bacteria</taxon>
        <taxon>Pseudomonadati</taxon>
        <taxon>Pseudomonadota</taxon>
        <taxon>Alphaproteobacteria</taxon>
        <taxon>Hyphomicrobiales</taxon>
        <taxon>Aurantimonadaceae</taxon>
        <taxon>Antarcticirhabdus</taxon>
    </lineage>
</organism>
<gene>
    <name evidence="1" type="ORF">OXU80_06595</name>
</gene>
<dbReference type="EMBL" id="CP113520">
    <property type="protein sequence ID" value="WAJ29882.1"/>
    <property type="molecule type" value="Genomic_DNA"/>
</dbReference>
<accession>A0ACD4NSW3</accession>
<protein>
    <submittedName>
        <fullName evidence="1">Uncharacterized protein</fullName>
    </submittedName>
</protein>
<reference evidence="1" key="1">
    <citation type="submission" date="2022-11" db="EMBL/GenBank/DDBJ databases">
        <title>beta-Carotene-producing bacterium, Jeongeuplla avenae sp. nov., alleviates the salt stress of Arabidopsis seedlings.</title>
        <authorList>
            <person name="Jiang L."/>
            <person name="Lee J."/>
        </authorList>
    </citation>
    <scope>NUCLEOTIDE SEQUENCE</scope>
    <source>
        <strain evidence="1">DY_R2A_6</strain>
    </source>
</reference>
<keyword evidence="2" id="KW-1185">Reference proteome</keyword>
<name>A0ACD4NSW3_9HYPH</name>